<feature type="domain" description="Aldehyde oxidase/xanthine dehydrogenase a/b hammerhead" evidence="2">
    <location>
        <begin position="206"/>
        <end position="288"/>
    </location>
</feature>
<protein>
    <submittedName>
        <fullName evidence="3">Isoquinoline 1-oxidoreductase</fullName>
    </submittedName>
</protein>
<dbReference type="EMBL" id="CP022530">
    <property type="protein sequence ID" value="ASP38822.1"/>
    <property type="molecule type" value="Genomic_DNA"/>
</dbReference>
<keyword evidence="1" id="KW-0732">Signal</keyword>
<dbReference type="KEGG" id="bsan:CHH28_09075"/>
<accession>A0A222FJJ8</accession>
<evidence type="ECO:0000313" key="4">
    <source>
        <dbReference type="Proteomes" id="UP000202440"/>
    </source>
</evidence>
<dbReference type="NCBIfam" id="TIGR01409">
    <property type="entry name" value="TAT_signal_seq"/>
    <property type="match status" value="1"/>
</dbReference>
<dbReference type="PANTHER" id="PTHR47495">
    <property type="entry name" value="ALDEHYDE DEHYDROGENASE"/>
    <property type="match status" value="1"/>
</dbReference>
<dbReference type="InterPro" id="IPR019546">
    <property type="entry name" value="TAT_signal_bac_arc"/>
</dbReference>
<dbReference type="InterPro" id="IPR046867">
    <property type="entry name" value="AldOxase/xan_DH_MoCoBD2"/>
</dbReference>
<dbReference type="GO" id="GO:0016491">
    <property type="term" value="F:oxidoreductase activity"/>
    <property type="evidence" value="ECO:0007669"/>
    <property type="project" value="InterPro"/>
</dbReference>
<dbReference type="PIRSF" id="PIRSF036389">
    <property type="entry name" value="IOR_B"/>
    <property type="match status" value="1"/>
</dbReference>
<dbReference type="Pfam" id="PF02738">
    <property type="entry name" value="MoCoBD_1"/>
    <property type="match status" value="1"/>
</dbReference>
<dbReference type="Proteomes" id="UP000202440">
    <property type="component" value="Chromosome"/>
</dbReference>
<dbReference type="Pfam" id="PF20256">
    <property type="entry name" value="MoCoBD_2"/>
    <property type="match status" value="2"/>
</dbReference>
<reference evidence="3 4" key="1">
    <citation type="submission" date="2017-07" db="EMBL/GenBank/DDBJ databases">
        <title>Annotated genome sequence of Bacterioplanes sanyensis isolated from Red Sea.</title>
        <authorList>
            <person name="Rehman Z.U."/>
        </authorList>
    </citation>
    <scope>NUCLEOTIDE SEQUENCE [LARGE SCALE GENOMIC DNA]</scope>
    <source>
        <strain evidence="3 4">NV9</strain>
    </source>
</reference>
<dbReference type="RefSeq" id="WP_094060008.1">
    <property type="nucleotide sequence ID" value="NZ_CP022530.1"/>
</dbReference>
<dbReference type="InterPro" id="IPR006311">
    <property type="entry name" value="TAT_signal"/>
</dbReference>
<proteinExistence type="predicted"/>
<gene>
    <name evidence="3" type="ORF">CHH28_09075</name>
</gene>
<dbReference type="InterPro" id="IPR012368">
    <property type="entry name" value="OxRdtase_Mopterin-bd_su_IorB"/>
</dbReference>
<dbReference type="InterPro" id="IPR037165">
    <property type="entry name" value="AldOxase/xan_DH_Mopterin-bd_sf"/>
</dbReference>
<dbReference type="SUPFAM" id="SSF56003">
    <property type="entry name" value="Molybdenum cofactor-binding domain"/>
    <property type="match status" value="2"/>
</dbReference>
<dbReference type="PROSITE" id="PS51318">
    <property type="entry name" value="TAT"/>
    <property type="match status" value="1"/>
</dbReference>
<organism evidence="3 4">
    <name type="scientific">Bacterioplanes sanyensis</name>
    <dbReference type="NCBI Taxonomy" id="1249553"/>
    <lineage>
        <taxon>Bacteria</taxon>
        <taxon>Pseudomonadati</taxon>
        <taxon>Pseudomonadota</taxon>
        <taxon>Gammaproteobacteria</taxon>
        <taxon>Oceanospirillales</taxon>
        <taxon>Oceanospirillaceae</taxon>
        <taxon>Bacterioplanes</taxon>
    </lineage>
</organism>
<dbReference type="Gene3D" id="3.30.365.10">
    <property type="entry name" value="Aldehyde oxidase/xanthine dehydrogenase, molybdopterin binding domain"/>
    <property type="match status" value="4"/>
</dbReference>
<dbReference type="InterPro" id="IPR008274">
    <property type="entry name" value="AldOxase/xan_DH_MoCoBD1"/>
</dbReference>
<name>A0A222FJJ8_9GAMM</name>
<dbReference type="SMART" id="SM01008">
    <property type="entry name" value="Ald_Xan_dh_C"/>
    <property type="match status" value="1"/>
</dbReference>
<evidence type="ECO:0000256" key="1">
    <source>
        <dbReference type="ARBA" id="ARBA00022729"/>
    </source>
</evidence>
<evidence type="ECO:0000313" key="3">
    <source>
        <dbReference type="EMBL" id="ASP38822.1"/>
    </source>
</evidence>
<keyword evidence="4" id="KW-1185">Reference proteome</keyword>
<dbReference type="Gene3D" id="3.90.1170.50">
    <property type="entry name" value="Aldehyde oxidase/xanthine dehydrogenase, a/b hammerhead"/>
    <property type="match status" value="1"/>
</dbReference>
<dbReference type="OrthoDB" id="9767994at2"/>
<dbReference type="InterPro" id="IPR052516">
    <property type="entry name" value="N-heterocyclic_Hydroxylase"/>
</dbReference>
<dbReference type="PANTHER" id="PTHR47495:SF2">
    <property type="entry name" value="ALDEHYDE DEHYDROGENASE"/>
    <property type="match status" value="1"/>
</dbReference>
<evidence type="ECO:0000259" key="2">
    <source>
        <dbReference type="SMART" id="SM01008"/>
    </source>
</evidence>
<dbReference type="AlphaFoldDB" id="A0A222FJJ8"/>
<dbReference type="InterPro" id="IPR000674">
    <property type="entry name" value="Ald_Oxase/Xan_DH_a/b"/>
</dbReference>
<sequence length="736" mass="80216">MTELNRRQFLKASAVTSGGLLMTIALPGCAGIGHQGMVSDSNWQANAWLHIHTDNRIIFVLDRVEMGQGTYTGLLTLLCEELEVDPQQVTVEFAGVDSFYNNPIYKLQITGGSTSVASSYERIRIAGASAREMLLAAAAEVWQQPQSELQADNGAIHNRQQQRLSYGELASLAAQQSVPDVRLKTPQQFKRIGQPEQRLDARAKVTGQVDYGIDIELPGMLYAVVSRAPAWGASLQQADTAAAEQAKGVVAVFPISAAGRDGIAVVAKQYWQARKAQNLLQLDWKTPDNAPSNDSIITLHQQALAQQDGDDVRDEGDTAAALRTAASTISAEYQLPHLAHATLEPQNCVVDARADAMEVWAPTQSASMARVAAGRHSRYSLDDIQVHTTWIGGGFGRRIMQDYVAECAAIADHLQRPVKLIWSREEDTRHDFYRPASVHQLQAAIDDQQQVTAWQHRLAHPKVFDWFADDAAPAQYPFLPKFMFPTLASVGKAGEGVIAPSDTSAYEGAHDLPYQFDNLQVNFVHSDPGVPVGYWRSVGHSHNGFVTESFIDELAHHTGQDALAFRLAHLQQHPRASALLQRVAEHAQWGKPLPDCHQGVAIHKSFGSWVAQIVDIQVEQSSFQVKRVVCGVDCGLVVNPDTVAAQMEGSVIFALTAALYGGITLQDGQVQQSNFHDYALSRINEQPQIDVIIMPSQQSPTGVGEPGVPPLAAAMANALFSATGQRLRSLPLRLAT</sequence>